<dbReference type="InterPro" id="IPR014755">
    <property type="entry name" value="Cu-Rt/internalin_Ig-like"/>
</dbReference>
<feature type="chain" id="PRO_5047041608" description="CopC domain-containing protein" evidence="4">
    <location>
        <begin position="26"/>
        <end position="159"/>
    </location>
</feature>
<evidence type="ECO:0000256" key="4">
    <source>
        <dbReference type="SAM" id="SignalP"/>
    </source>
</evidence>
<keyword evidence="3" id="KW-1133">Transmembrane helix</keyword>
<evidence type="ECO:0000313" key="6">
    <source>
        <dbReference type="EMBL" id="GAA2330937.1"/>
    </source>
</evidence>
<dbReference type="RefSeq" id="WP_344125482.1">
    <property type="nucleotide sequence ID" value="NZ_BAAARA010000001.1"/>
</dbReference>
<dbReference type="SUPFAM" id="SSF81296">
    <property type="entry name" value="E set domains"/>
    <property type="match status" value="1"/>
</dbReference>
<feature type="signal peptide" evidence="4">
    <location>
        <begin position="1"/>
        <end position="25"/>
    </location>
</feature>
<organism evidence="6 7">
    <name type="scientific">Saccharopolyspora halophila</name>
    <dbReference type="NCBI Taxonomy" id="405551"/>
    <lineage>
        <taxon>Bacteria</taxon>
        <taxon>Bacillati</taxon>
        <taxon>Actinomycetota</taxon>
        <taxon>Actinomycetes</taxon>
        <taxon>Pseudonocardiales</taxon>
        <taxon>Pseudonocardiaceae</taxon>
        <taxon>Saccharopolyspora</taxon>
    </lineage>
</organism>
<feature type="domain" description="CopC" evidence="5">
    <location>
        <begin position="26"/>
        <end position="116"/>
    </location>
</feature>
<evidence type="ECO:0000256" key="1">
    <source>
        <dbReference type="ARBA" id="ARBA00022729"/>
    </source>
</evidence>
<dbReference type="Proteomes" id="UP001501218">
    <property type="component" value="Unassembled WGS sequence"/>
</dbReference>
<name>A0ABN3FI79_9PSEU</name>
<evidence type="ECO:0000256" key="3">
    <source>
        <dbReference type="SAM" id="Phobius"/>
    </source>
</evidence>
<evidence type="ECO:0000256" key="2">
    <source>
        <dbReference type="ARBA" id="ARBA00023008"/>
    </source>
</evidence>
<proteinExistence type="predicted"/>
<dbReference type="EMBL" id="BAAARA010000001">
    <property type="protein sequence ID" value="GAA2330937.1"/>
    <property type="molecule type" value="Genomic_DNA"/>
</dbReference>
<dbReference type="InterPro" id="IPR007348">
    <property type="entry name" value="CopC_dom"/>
</dbReference>
<keyword evidence="2" id="KW-0186">Copper</keyword>
<accession>A0ABN3FI79</accession>
<dbReference type="Gene3D" id="2.60.40.1220">
    <property type="match status" value="1"/>
</dbReference>
<evidence type="ECO:0000259" key="5">
    <source>
        <dbReference type="Pfam" id="PF04234"/>
    </source>
</evidence>
<reference evidence="6 7" key="1">
    <citation type="journal article" date="2019" name="Int. J. Syst. Evol. Microbiol.">
        <title>The Global Catalogue of Microorganisms (GCM) 10K type strain sequencing project: providing services to taxonomists for standard genome sequencing and annotation.</title>
        <authorList>
            <consortium name="The Broad Institute Genomics Platform"/>
            <consortium name="The Broad Institute Genome Sequencing Center for Infectious Disease"/>
            <person name="Wu L."/>
            <person name="Ma J."/>
        </authorList>
    </citation>
    <scope>NUCLEOTIDE SEQUENCE [LARGE SCALE GENOMIC DNA]</scope>
    <source>
        <strain evidence="6 7">JCM 16221</strain>
    </source>
</reference>
<protein>
    <recommendedName>
        <fullName evidence="5">CopC domain-containing protein</fullName>
    </recommendedName>
</protein>
<feature type="transmembrane region" description="Helical" evidence="3">
    <location>
        <begin position="132"/>
        <end position="153"/>
    </location>
</feature>
<dbReference type="InterPro" id="IPR014756">
    <property type="entry name" value="Ig_E-set"/>
</dbReference>
<dbReference type="Pfam" id="PF04234">
    <property type="entry name" value="CopC"/>
    <property type="match status" value="1"/>
</dbReference>
<evidence type="ECO:0000313" key="7">
    <source>
        <dbReference type="Proteomes" id="UP001501218"/>
    </source>
</evidence>
<keyword evidence="1 4" id="KW-0732">Signal</keyword>
<keyword evidence="3" id="KW-0472">Membrane</keyword>
<comment type="caution">
    <text evidence="6">The sequence shown here is derived from an EMBL/GenBank/DDBJ whole genome shotgun (WGS) entry which is preliminary data.</text>
</comment>
<gene>
    <name evidence="6" type="ORF">GCM10009854_02320</name>
</gene>
<sequence>MRRFLSSTLGAVLTALLAMPGLAHAHSGLSSADPGPGGTAQAGVDRIEMDFAGDLGSNATVEVRNEAGTNLVTGDPEISGNHLSVSMEPLQKGLHTVKYTITFDDGHTTNGGYYLQVAPAPAGAKGSSAMPWFYTAGGVVIVALLATIVALLVRRPATD</sequence>
<keyword evidence="3" id="KW-0812">Transmembrane</keyword>
<keyword evidence="7" id="KW-1185">Reference proteome</keyword>